<dbReference type="RefSeq" id="WP_366191342.1">
    <property type="nucleotide sequence ID" value="NZ_JBFBVU010000002.1"/>
</dbReference>
<dbReference type="InterPro" id="IPR016181">
    <property type="entry name" value="Acyl_CoA_acyltransferase"/>
</dbReference>
<dbReference type="CDD" id="cd04301">
    <property type="entry name" value="NAT_SF"/>
    <property type="match status" value="1"/>
</dbReference>
<gene>
    <name evidence="4" type="ORF">AB0T83_02775</name>
</gene>
<keyword evidence="5" id="KW-1185">Reference proteome</keyword>
<dbReference type="PROSITE" id="PS51186">
    <property type="entry name" value="GNAT"/>
    <property type="match status" value="1"/>
</dbReference>
<dbReference type="Pfam" id="PF00583">
    <property type="entry name" value="Acetyltransf_1"/>
    <property type="match status" value="1"/>
</dbReference>
<reference evidence="4 5" key="1">
    <citation type="submission" date="2024-07" db="EMBL/GenBank/DDBJ databases">
        <authorList>
            <person name="Kang M."/>
        </authorList>
    </citation>
    <scope>NUCLEOTIDE SEQUENCE [LARGE SCALE GENOMIC DNA]</scope>
    <source>
        <strain evidence="4 5">DFM31</strain>
    </source>
</reference>
<dbReference type="InterPro" id="IPR050832">
    <property type="entry name" value="Bact_Acetyltransf"/>
</dbReference>
<evidence type="ECO:0000313" key="5">
    <source>
        <dbReference type="Proteomes" id="UP001553161"/>
    </source>
</evidence>
<dbReference type="InterPro" id="IPR000182">
    <property type="entry name" value="GNAT_dom"/>
</dbReference>
<organism evidence="4 5">
    <name type="scientific">Meridianimarinicoccus marinus</name>
    <dbReference type="NCBI Taxonomy" id="3231483"/>
    <lineage>
        <taxon>Bacteria</taxon>
        <taxon>Pseudomonadati</taxon>
        <taxon>Pseudomonadota</taxon>
        <taxon>Alphaproteobacteria</taxon>
        <taxon>Rhodobacterales</taxon>
        <taxon>Paracoccaceae</taxon>
        <taxon>Meridianimarinicoccus</taxon>
    </lineage>
</organism>
<keyword evidence="2" id="KW-0012">Acyltransferase</keyword>
<protein>
    <submittedName>
        <fullName evidence="4">GNAT family N-acetyltransferase</fullName>
    </submittedName>
</protein>
<dbReference type="Gene3D" id="3.40.630.30">
    <property type="match status" value="1"/>
</dbReference>
<evidence type="ECO:0000256" key="2">
    <source>
        <dbReference type="ARBA" id="ARBA00023315"/>
    </source>
</evidence>
<evidence type="ECO:0000259" key="3">
    <source>
        <dbReference type="PROSITE" id="PS51186"/>
    </source>
</evidence>
<sequence length="145" mass="15664">MTDPLIRPATTADAPALTACFSAAYAPWRARLPDLPDVSGGLDDDIRDHMVFVAEDDSGLLAGIVLVQRGDVLHVANLAVHPQASGRGLARRLMDAAEAQARASGCHRMYLATHRDMPGNVALYRHLGWRVVETGPRKVTMEKGL</sequence>
<dbReference type="PANTHER" id="PTHR43877">
    <property type="entry name" value="AMINOALKYLPHOSPHONATE N-ACETYLTRANSFERASE-RELATED-RELATED"/>
    <property type="match status" value="1"/>
</dbReference>
<dbReference type="SUPFAM" id="SSF55729">
    <property type="entry name" value="Acyl-CoA N-acyltransferases (Nat)"/>
    <property type="match status" value="1"/>
</dbReference>
<name>A0ABV3L2D8_9RHOB</name>
<comment type="caution">
    <text evidence="4">The sequence shown here is derived from an EMBL/GenBank/DDBJ whole genome shotgun (WGS) entry which is preliminary data.</text>
</comment>
<feature type="domain" description="N-acetyltransferase" evidence="3">
    <location>
        <begin position="4"/>
        <end position="145"/>
    </location>
</feature>
<dbReference type="EMBL" id="JBFBVU010000002">
    <property type="protein sequence ID" value="MEV8465704.1"/>
    <property type="molecule type" value="Genomic_DNA"/>
</dbReference>
<evidence type="ECO:0000256" key="1">
    <source>
        <dbReference type="ARBA" id="ARBA00022679"/>
    </source>
</evidence>
<evidence type="ECO:0000313" key="4">
    <source>
        <dbReference type="EMBL" id="MEV8465704.1"/>
    </source>
</evidence>
<proteinExistence type="predicted"/>
<keyword evidence="1" id="KW-0808">Transferase</keyword>
<dbReference type="Proteomes" id="UP001553161">
    <property type="component" value="Unassembled WGS sequence"/>
</dbReference>
<accession>A0ABV3L2D8</accession>